<dbReference type="InterPro" id="IPR012944">
    <property type="entry name" value="SusD_RagB_dom"/>
</dbReference>
<evidence type="ECO:0000256" key="4">
    <source>
        <dbReference type="ARBA" id="ARBA00023136"/>
    </source>
</evidence>
<reference evidence="8 9" key="1">
    <citation type="submission" date="2018-06" db="EMBL/GenBank/DDBJ databases">
        <title>Genomic Encyclopedia of Archaeal and Bacterial Type Strains, Phase II (KMG-II): from individual species to whole genera.</title>
        <authorList>
            <person name="Goeker M."/>
        </authorList>
    </citation>
    <scope>NUCLEOTIDE SEQUENCE [LARGE SCALE GENOMIC DNA]</scope>
    <source>
        <strain evidence="8 9">DSM 29821</strain>
    </source>
</reference>
<protein>
    <submittedName>
        <fullName evidence="8">SusD-like starch-binding protein associating with outer membrane</fullName>
    </submittedName>
</protein>
<evidence type="ECO:0000256" key="2">
    <source>
        <dbReference type="ARBA" id="ARBA00006275"/>
    </source>
</evidence>
<dbReference type="Gene3D" id="1.25.40.390">
    <property type="match status" value="1"/>
</dbReference>
<name>A0A327VU53_9BACT</name>
<feature type="domain" description="SusD-like N-terminal" evidence="7">
    <location>
        <begin position="55"/>
        <end position="208"/>
    </location>
</feature>
<comment type="similarity">
    <text evidence="2">Belongs to the SusD family.</text>
</comment>
<accession>A0A327VU53</accession>
<sequence>MKKYLSHICVAGSLLSMSACSNKLDQVVPDTQITYQQLNSTNLPLVIGGAKLSLTSNNAFYLYYDYQDIMTDDLQSVSLPSWEACNVTSLDNTLTFMFKQPYAAIANVNMILKYAGEHASDTTIRSTVGEAYLLRAYSYMMLSEHFGGVPLVYGNEDPKTRAVRKTLAEVNQQIETDLLQAASLSPDYTNPTTGSKQAAQLLLARLYLNLGRNDDALTMANAVLNSGKLTLTSNFGDIFKSAVNSTEALYKVNETNTGGSNMYGLPTVLGPGKNGGTNVAGSGNTWADSNLVKSYDPTDIRKSFYQRTKGGSIIDSVYFVMKFPQELSNSYPVCRYSEAYLIVAEATARKGTVDVTRYNQLRTARKASTRNNSDFASPAAFLAEIEQERRREFIGERLRWQDMARFGKRDAWIQSFGQPVTHALLPLPSREFSINPYLDQNPDYTK</sequence>
<comment type="caution">
    <text evidence="8">The sequence shown here is derived from an EMBL/GenBank/DDBJ whole genome shotgun (WGS) entry which is preliminary data.</text>
</comment>
<evidence type="ECO:0000256" key="1">
    <source>
        <dbReference type="ARBA" id="ARBA00004442"/>
    </source>
</evidence>
<evidence type="ECO:0000256" key="5">
    <source>
        <dbReference type="ARBA" id="ARBA00023237"/>
    </source>
</evidence>
<dbReference type="PROSITE" id="PS51257">
    <property type="entry name" value="PROKAR_LIPOPROTEIN"/>
    <property type="match status" value="1"/>
</dbReference>
<keyword evidence="9" id="KW-1185">Reference proteome</keyword>
<dbReference type="GO" id="GO:0009279">
    <property type="term" value="C:cell outer membrane"/>
    <property type="evidence" value="ECO:0007669"/>
    <property type="project" value="UniProtKB-SubCell"/>
</dbReference>
<organism evidence="8 9">
    <name type="scientific">Chitinophaga dinghuensis</name>
    <dbReference type="NCBI Taxonomy" id="1539050"/>
    <lineage>
        <taxon>Bacteria</taxon>
        <taxon>Pseudomonadati</taxon>
        <taxon>Bacteroidota</taxon>
        <taxon>Chitinophagia</taxon>
        <taxon>Chitinophagales</taxon>
        <taxon>Chitinophagaceae</taxon>
        <taxon>Chitinophaga</taxon>
    </lineage>
</organism>
<feature type="domain" description="RagB/SusD" evidence="6">
    <location>
        <begin position="328"/>
        <end position="411"/>
    </location>
</feature>
<evidence type="ECO:0000313" key="9">
    <source>
        <dbReference type="Proteomes" id="UP000249819"/>
    </source>
</evidence>
<keyword evidence="5" id="KW-0998">Cell outer membrane</keyword>
<keyword evidence="4" id="KW-0472">Membrane</keyword>
<dbReference type="AlphaFoldDB" id="A0A327VU53"/>
<dbReference type="Proteomes" id="UP000249819">
    <property type="component" value="Unassembled WGS sequence"/>
</dbReference>
<evidence type="ECO:0000259" key="6">
    <source>
        <dbReference type="Pfam" id="PF07980"/>
    </source>
</evidence>
<keyword evidence="3" id="KW-0732">Signal</keyword>
<dbReference type="SUPFAM" id="SSF48452">
    <property type="entry name" value="TPR-like"/>
    <property type="match status" value="1"/>
</dbReference>
<evidence type="ECO:0000259" key="7">
    <source>
        <dbReference type="Pfam" id="PF14322"/>
    </source>
</evidence>
<evidence type="ECO:0000313" key="8">
    <source>
        <dbReference type="EMBL" id="RAJ77478.1"/>
    </source>
</evidence>
<proteinExistence type="inferred from homology"/>
<dbReference type="RefSeq" id="WP_111594063.1">
    <property type="nucleotide sequence ID" value="NZ_QLMA01000007.1"/>
</dbReference>
<dbReference type="Pfam" id="PF14322">
    <property type="entry name" value="SusD-like_3"/>
    <property type="match status" value="1"/>
</dbReference>
<gene>
    <name evidence="8" type="ORF">CLV59_107245</name>
</gene>
<dbReference type="OrthoDB" id="5694214at2"/>
<dbReference type="InterPro" id="IPR011990">
    <property type="entry name" value="TPR-like_helical_dom_sf"/>
</dbReference>
<dbReference type="Pfam" id="PF07980">
    <property type="entry name" value="SusD_RagB"/>
    <property type="match status" value="1"/>
</dbReference>
<dbReference type="EMBL" id="QLMA01000007">
    <property type="protein sequence ID" value="RAJ77478.1"/>
    <property type="molecule type" value="Genomic_DNA"/>
</dbReference>
<evidence type="ECO:0000256" key="3">
    <source>
        <dbReference type="ARBA" id="ARBA00022729"/>
    </source>
</evidence>
<dbReference type="InterPro" id="IPR033985">
    <property type="entry name" value="SusD-like_N"/>
</dbReference>
<comment type="subcellular location">
    <subcellularLocation>
        <location evidence="1">Cell outer membrane</location>
    </subcellularLocation>
</comment>